<gene>
    <name evidence="5" type="primary">rpmC</name>
    <name evidence="6" type="ORF">GXY_13013</name>
</gene>
<dbReference type="GO" id="GO:0006412">
    <property type="term" value="P:translation"/>
    <property type="evidence" value="ECO:0007669"/>
    <property type="project" value="UniProtKB-UniRule"/>
</dbReference>
<evidence type="ECO:0000256" key="4">
    <source>
        <dbReference type="ARBA" id="ARBA00035204"/>
    </source>
</evidence>
<dbReference type="InterPro" id="IPR036049">
    <property type="entry name" value="Ribosomal_uL29_sf"/>
</dbReference>
<dbReference type="GO" id="GO:0022625">
    <property type="term" value="C:cytosolic large ribosomal subunit"/>
    <property type="evidence" value="ECO:0007669"/>
    <property type="project" value="TreeGrafter"/>
</dbReference>
<dbReference type="Pfam" id="PF00831">
    <property type="entry name" value="Ribosomal_L29"/>
    <property type="match status" value="1"/>
</dbReference>
<dbReference type="GO" id="GO:0003735">
    <property type="term" value="F:structural constituent of ribosome"/>
    <property type="evidence" value="ECO:0007669"/>
    <property type="project" value="InterPro"/>
</dbReference>
<proteinExistence type="inferred from homology"/>
<evidence type="ECO:0000313" key="7">
    <source>
        <dbReference type="Proteomes" id="UP000006468"/>
    </source>
</evidence>
<dbReference type="Proteomes" id="UP000006468">
    <property type="component" value="Chromosome"/>
</dbReference>
<protein>
    <recommendedName>
        <fullName evidence="4 5">Large ribosomal subunit protein uL29</fullName>
    </recommendedName>
</protein>
<keyword evidence="3 5" id="KW-0687">Ribonucleoprotein</keyword>
<accession>D5QHB1</accession>
<dbReference type="AlphaFoldDB" id="D5QHB1"/>
<dbReference type="InterPro" id="IPR001854">
    <property type="entry name" value="Ribosomal_uL29"/>
</dbReference>
<dbReference type="HOGENOM" id="CLU_158491_1_0_5"/>
<evidence type="ECO:0000313" key="6">
    <source>
        <dbReference type="EMBL" id="EFG83704.1"/>
    </source>
</evidence>
<evidence type="ECO:0000256" key="1">
    <source>
        <dbReference type="ARBA" id="ARBA00009254"/>
    </source>
</evidence>
<evidence type="ECO:0000256" key="3">
    <source>
        <dbReference type="ARBA" id="ARBA00023274"/>
    </source>
</evidence>
<name>D5QHB1_NOVHA</name>
<comment type="caution">
    <text evidence="6">The sequence shown here is derived from an EMBL/GenBank/DDBJ whole genome shotgun (WGS) entry which is preliminary data.</text>
</comment>
<dbReference type="NCBIfam" id="TIGR00012">
    <property type="entry name" value="L29"/>
    <property type="match status" value="1"/>
</dbReference>
<dbReference type="PANTHER" id="PTHR10916:SF0">
    <property type="entry name" value="LARGE RIBOSOMAL SUBUNIT PROTEIN UL29C"/>
    <property type="match status" value="1"/>
</dbReference>
<reference evidence="6 7" key="1">
    <citation type="journal article" date="2010" name="J. Bacteriol.">
        <title>Genome sequence of a cellulose-producing bacterium, Gluconacetobacter hansenii ATCC 23769.</title>
        <authorList>
            <person name="Iyer P.R."/>
            <person name="Geib S.M."/>
            <person name="Catchmark J."/>
            <person name="Kao T.H."/>
            <person name="Tien M."/>
        </authorList>
    </citation>
    <scope>NUCLEOTIDE SEQUENCE [LARGE SCALE GENOMIC DNA]</scope>
    <source>
        <strain evidence="6 7">ATCC 23769</strain>
    </source>
</reference>
<evidence type="ECO:0000256" key="2">
    <source>
        <dbReference type="ARBA" id="ARBA00022980"/>
    </source>
</evidence>
<dbReference type="CDD" id="cd00427">
    <property type="entry name" value="Ribosomal_L29_HIP"/>
    <property type="match status" value="1"/>
</dbReference>
<sequence>METREMAKASKPADLRAKTVEELDTLLIDLKREQFNLRFQHATGQTEGQSRMRAVRREIARVKTIASEALKKIAAGTTPAVKS</sequence>
<keyword evidence="2 5" id="KW-0689">Ribosomal protein</keyword>
<dbReference type="HAMAP" id="MF_00374">
    <property type="entry name" value="Ribosomal_uL29"/>
    <property type="match status" value="1"/>
</dbReference>
<organism evidence="6 7">
    <name type="scientific">Novacetimonas hansenii ATCC 23769</name>
    <dbReference type="NCBI Taxonomy" id="714995"/>
    <lineage>
        <taxon>Bacteria</taxon>
        <taxon>Pseudomonadati</taxon>
        <taxon>Pseudomonadota</taxon>
        <taxon>Alphaproteobacteria</taxon>
        <taxon>Acetobacterales</taxon>
        <taxon>Acetobacteraceae</taxon>
        <taxon>Novacetimonas</taxon>
    </lineage>
</organism>
<dbReference type="Gene3D" id="1.10.287.310">
    <property type="match status" value="1"/>
</dbReference>
<dbReference type="FunFam" id="1.10.287.310:FF:000001">
    <property type="entry name" value="50S ribosomal protein L29"/>
    <property type="match status" value="1"/>
</dbReference>
<evidence type="ECO:0000256" key="5">
    <source>
        <dbReference type="HAMAP-Rule" id="MF_00374"/>
    </source>
</evidence>
<comment type="similarity">
    <text evidence="1 5">Belongs to the universal ribosomal protein uL29 family.</text>
</comment>
<dbReference type="SUPFAM" id="SSF46561">
    <property type="entry name" value="Ribosomal protein L29 (L29p)"/>
    <property type="match status" value="1"/>
</dbReference>
<dbReference type="PANTHER" id="PTHR10916">
    <property type="entry name" value="60S RIBOSOMAL PROTEIN L35/50S RIBOSOMAL PROTEIN L29"/>
    <property type="match status" value="1"/>
</dbReference>
<dbReference type="InterPro" id="IPR050063">
    <property type="entry name" value="Ribosomal_protein_uL29"/>
</dbReference>
<dbReference type="EMBL" id="ADTV01000047">
    <property type="protein sequence ID" value="EFG83704.1"/>
    <property type="molecule type" value="Genomic_DNA"/>
</dbReference>